<evidence type="ECO:0000313" key="3">
    <source>
        <dbReference type="Proteomes" id="UP000013750"/>
    </source>
</evidence>
<dbReference type="Proteomes" id="UP000013750">
    <property type="component" value="Unassembled WGS sequence"/>
</dbReference>
<dbReference type="EMBL" id="AJDQ01000003">
    <property type="protein sequence ID" value="EOI58601.1"/>
    <property type="molecule type" value="Genomic_DNA"/>
</dbReference>
<name>R2VLS8_9ENTE</name>
<accession>R2VLS8</accession>
<evidence type="ECO:0000313" key="4">
    <source>
        <dbReference type="Proteomes" id="UP000014160"/>
    </source>
</evidence>
<dbReference type="EMBL" id="ASWH01000002">
    <property type="protein sequence ID" value="EOW79547.1"/>
    <property type="molecule type" value="Genomic_DNA"/>
</dbReference>
<evidence type="ECO:0000313" key="2">
    <source>
        <dbReference type="EMBL" id="EOW79547.1"/>
    </source>
</evidence>
<organism evidence="1 3">
    <name type="scientific">Enterococcus gilvus ATCC BAA-350</name>
    <dbReference type="NCBI Taxonomy" id="1158614"/>
    <lineage>
        <taxon>Bacteria</taxon>
        <taxon>Bacillati</taxon>
        <taxon>Bacillota</taxon>
        <taxon>Bacilli</taxon>
        <taxon>Lactobacillales</taxon>
        <taxon>Enterococcaceae</taxon>
        <taxon>Enterococcus</taxon>
    </lineage>
</organism>
<reference evidence="1 3" key="1">
    <citation type="submission" date="2013-02" db="EMBL/GenBank/DDBJ databases">
        <title>The Genome Sequence of Enterococcus gilvus ATCC BAA-350.</title>
        <authorList>
            <consortium name="The Broad Institute Genome Sequencing Platform"/>
            <consortium name="The Broad Institute Genome Sequencing Center for Infectious Disease"/>
            <person name="Earl A.M."/>
            <person name="Gilmore M.S."/>
            <person name="Lebreton F."/>
            <person name="Walker B."/>
            <person name="Young S.K."/>
            <person name="Zeng Q."/>
            <person name="Gargeya S."/>
            <person name="Fitzgerald M."/>
            <person name="Haas B."/>
            <person name="Abouelleil A."/>
            <person name="Alvarado L."/>
            <person name="Arachchi H.M."/>
            <person name="Berlin A.M."/>
            <person name="Chapman S.B."/>
            <person name="Dewar J."/>
            <person name="Goldberg J."/>
            <person name="Griggs A."/>
            <person name="Gujja S."/>
            <person name="Hansen M."/>
            <person name="Howarth C."/>
            <person name="Imamovic A."/>
            <person name="Larimer J."/>
            <person name="McCowan C."/>
            <person name="Murphy C."/>
            <person name="Neiman D."/>
            <person name="Pearson M."/>
            <person name="Priest M."/>
            <person name="Roberts A."/>
            <person name="Saif S."/>
            <person name="Shea T."/>
            <person name="Sisk P."/>
            <person name="Sykes S."/>
            <person name="Wortman J."/>
            <person name="Nusbaum C."/>
            <person name="Birren B."/>
        </authorList>
    </citation>
    <scope>NUCLEOTIDE SEQUENCE [LARGE SCALE GENOMIC DNA]</scope>
    <source>
        <strain evidence="1 3">ATCC BAA-350</strain>
    </source>
</reference>
<reference evidence="2 4" key="2">
    <citation type="submission" date="2013-03" db="EMBL/GenBank/DDBJ databases">
        <title>The Genome Sequence of Enterococcus gilvus ATCC BAA-350 (PacBio/Illumina hybrid assembly).</title>
        <authorList>
            <consortium name="The Broad Institute Genomics Platform"/>
            <consortium name="The Broad Institute Genome Sequencing Center for Infectious Disease"/>
            <person name="Earl A."/>
            <person name="Russ C."/>
            <person name="Gilmore M."/>
            <person name="Surin D."/>
            <person name="Walker B."/>
            <person name="Young S."/>
            <person name="Zeng Q."/>
            <person name="Gargeya S."/>
            <person name="Fitzgerald M."/>
            <person name="Haas B."/>
            <person name="Abouelleil A."/>
            <person name="Allen A.W."/>
            <person name="Alvarado L."/>
            <person name="Arachchi H.M."/>
            <person name="Berlin A.M."/>
            <person name="Chapman S.B."/>
            <person name="Gainer-Dewar J."/>
            <person name="Goldberg J."/>
            <person name="Griggs A."/>
            <person name="Gujja S."/>
            <person name="Hansen M."/>
            <person name="Howarth C."/>
            <person name="Imamovic A."/>
            <person name="Ireland A."/>
            <person name="Larimer J."/>
            <person name="McCowan C."/>
            <person name="Murphy C."/>
            <person name="Pearson M."/>
            <person name="Poon T.W."/>
            <person name="Priest M."/>
            <person name="Roberts A."/>
            <person name="Saif S."/>
            <person name="Shea T."/>
            <person name="Sisk P."/>
            <person name="Sykes S."/>
            <person name="Wortman J."/>
            <person name="Nusbaum C."/>
            <person name="Birren B."/>
        </authorList>
    </citation>
    <scope>NUCLEOTIDE SEQUENCE [LARGE SCALE GENOMIC DNA]</scope>
    <source>
        <strain evidence="2 4">ATCC BAA-350</strain>
    </source>
</reference>
<proteinExistence type="predicted"/>
<gene>
    <name evidence="2" type="ORF">I592_03687</name>
    <name evidence="1" type="ORF">UKC_00674</name>
</gene>
<comment type="caution">
    <text evidence="1">The sequence shown here is derived from an EMBL/GenBank/DDBJ whole genome shotgun (WGS) entry which is preliminary data.</text>
</comment>
<dbReference type="HOGENOM" id="CLU_3409245_0_0_9"/>
<evidence type="ECO:0000313" key="1">
    <source>
        <dbReference type="EMBL" id="EOI58601.1"/>
    </source>
</evidence>
<dbReference type="Proteomes" id="UP000014160">
    <property type="component" value="Unassembled WGS sequence"/>
</dbReference>
<protein>
    <submittedName>
        <fullName evidence="1">Uncharacterized protein</fullName>
    </submittedName>
</protein>
<sequence>MFFKKKALSNNIDEKKPDVWGREPIALYE</sequence>
<dbReference type="AlphaFoldDB" id="R2VLS8"/>
<keyword evidence="4" id="KW-1185">Reference proteome</keyword>